<feature type="compositionally biased region" description="Basic and acidic residues" evidence="1">
    <location>
        <begin position="293"/>
        <end position="304"/>
    </location>
</feature>
<feature type="region of interest" description="Disordered" evidence="1">
    <location>
        <begin position="207"/>
        <end position="247"/>
    </location>
</feature>
<sequence length="325" mass="35200">MGIAGIYGRTEVSRDVPDSVEELEQRIESLPAVVRQAPVTAVRIAIGTARRDLAAAVRQLLPADCRMTADTAKRPQDDALPALLEQYLQQLIELGNDGQVAVNVWEDHERIELFERAMRHIGAKPVVSATGCMAPDGSRIHNAGVLLVLPAADPLIPAELLGRLEAGATGTIGALAAILAREFSGLQLPDARPKWWQPVCERLLMPLPTNKAQQSRSDPRPAAARRGNCHEDRGPGRPHHRCPRRVGIRRITPNRTWFTRRSPTCAAAGAPGPFGSASHHRPAPHSPPSTGYGDHETAPSVTADRHAVASLTPLISHGARRREYV</sequence>
<evidence type="ECO:0000256" key="1">
    <source>
        <dbReference type="SAM" id="MobiDB-lite"/>
    </source>
</evidence>
<accession>A0ABN3HDA8</accession>
<organism evidence="2 3">
    <name type="scientific">Dactylosporangium salmoneum</name>
    <dbReference type="NCBI Taxonomy" id="53361"/>
    <lineage>
        <taxon>Bacteria</taxon>
        <taxon>Bacillati</taxon>
        <taxon>Actinomycetota</taxon>
        <taxon>Actinomycetes</taxon>
        <taxon>Micromonosporales</taxon>
        <taxon>Micromonosporaceae</taxon>
        <taxon>Dactylosporangium</taxon>
    </lineage>
</organism>
<keyword evidence="3" id="KW-1185">Reference proteome</keyword>
<evidence type="ECO:0000313" key="3">
    <source>
        <dbReference type="Proteomes" id="UP001501444"/>
    </source>
</evidence>
<comment type="caution">
    <text evidence="2">The sequence shown here is derived from an EMBL/GenBank/DDBJ whole genome shotgun (WGS) entry which is preliminary data.</text>
</comment>
<evidence type="ECO:0000313" key="2">
    <source>
        <dbReference type="EMBL" id="GAA2375013.1"/>
    </source>
</evidence>
<name>A0ABN3HDA8_9ACTN</name>
<proteinExistence type="predicted"/>
<feature type="region of interest" description="Disordered" evidence="1">
    <location>
        <begin position="262"/>
        <end position="304"/>
    </location>
</feature>
<gene>
    <name evidence="2" type="ORF">GCM10010170_078340</name>
</gene>
<reference evidence="2 3" key="1">
    <citation type="journal article" date="2019" name="Int. J. Syst. Evol. Microbiol.">
        <title>The Global Catalogue of Microorganisms (GCM) 10K type strain sequencing project: providing services to taxonomists for standard genome sequencing and annotation.</title>
        <authorList>
            <consortium name="The Broad Institute Genomics Platform"/>
            <consortium name="The Broad Institute Genome Sequencing Center for Infectious Disease"/>
            <person name="Wu L."/>
            <person name="Ma J."/>
        </authorList>
    </citation>
    <scope>NUCLEOTIDE SEQUENCE [LARGE SCALE GENOMIC DNA]</scope>
    <source>
        <strain evidence="2 3">JCM 3272</strain>
    </source>
</reference>
<feature type="compositionally biased region" description="Low complexity" evidence="1">
    <location>
        <begin position="262"/>
        <end position="277"/>
    </location>
</feature>
<dbReference type="EMBL" id="BAAARV010000078">
    <property type="protein sequence ID" value="GAA2375013.1"/>
    <property type="molecule type" value="Genomic_DNA"/>
</dbReference>
<dbReference type="Proteomes" id="UP001501444">
    <property type="component" value="Unassembled WGS sequence"/>
</dbReference>
<protein>
    <submittedName>
        <fullName evidence="2">Uncharacterized protein</fullName>
    </submittedName>
</protein>
<feature type="compositionally biased region" description="Basic residues" evidence="1">
    <location>
        <begin position="236"/>
        <end position="247"/>
    </location>
</feature>